<protein>
    <submittedName>
        <fullName evidence="1">Uncharacterized protein</fullName>
    </submittedName>
</protein>
<dbReference type="AlphaFoldDB" id="A0A139W9K7"/>
<dbReference type="Proteomes" id="UP000007266">
    <property type="component" value="Unassembled WGS sequence"/>
</dbReference>
<organism evidence="1 2">
    <name type="scientific">Tribolium castaneum</name>
    <name type="common">Red flour beetle</name>
    <dbReference type="NCBI Taxonomy" id="7070"/>
    <lineage>
        <taxon>Eukaryota</taxon>
        <taxon>Metazoa</taxon>
        <taxon>Ecdysozoa</taxon>
        <taxon>Arthropoda</taxon>
        <taxon>Hexapoda</taxon>
        <taxon>Insecta</taxon>
        <taxon>Pterygota</taxon>
        <taxon>Neoptera</taxon>
        <taxon>Endopterygota</taxon>
        <taxon>Coleoptera</taxon>
        <taxon>Polyphaga</taxon>
        <taxon>Cucujiformia</taxon>
        <taxon>Tenebrionidae</taxon>
        <taxon>Tenebrionidae incertae sedis</taxon>
        <taxon>Tribolium</taxon>
    </lineage>
</organism>
<evidence type="ECO:0000313" key="1">
    <source>
        <dbReference type="EMBL" id="KYB24607.1"/>
    </source>
</evidence>
<sequence length="107" mass="12510">MEFPVKYNVHWKKNWRTIYPYCSGCEDFFADNLLANKYFLDYSTISLRNKRICIEVIGRKTLGYSGIDDIVSNVVIKPADVSNHFSLLLMFARKQLNFLEITTIFEG</sequence>
<dbReference type="EMBL" id="KQ972184">
    <property type="protein sequence ID" value="KYB24607.1"/>
    <property type="molecule type" value="Genomic_DNA"/>
</dbReference>
<evidence type="ECO:0000313" key="2">
    <source>
        <dbReference type="Proteomes" id="UP000007266"/>
    </source>
</evidence>
<proteinExistence type="predicted"/>
<gene>
    <name evidence="1" type="primary">AUGUSTUS-3.0.2_31626</name>
    <name evidence="1" type="ORF">TcasGA2_TC031626</name>
</gene>
<accession>A0A139W9K7</accession>
<dbReference type="InParanoid" id="A0A139W9K7"/>
<name>A0A139W9K7_TRICA</name>
<keyword evidence="2" id="KW-1185">Reference proteome</keyword>
<reference evidence="1 2" key="1">
    <citation type="journal article" date="2008" name="Nature">
        <title>The genome of the model beetle and pest Tribolium castaneum.</title>
        <authorList>
            <consortium name="Tribolium Genome Sequencing Consortium"/>
            <person name="Richards S."/>
            <person name="Gibbs R.A."/>
            <person name="Weinstock G.M."/>
            <person name="Brown S.J."/>
            <person name="Denell R."/>
            <person name="Beeman R.W."/>
            <person name="Gibbs R."/>
            <person name="Beeman R.W."/>
            <person name="Brown S.J."/>
            <person name="Bucher G."/>
            <person name="Friedrich M."/>
            <person name="Grimmelikhuijzen C.J."/>
            <person name="Klingler M."/>
            <person name="Lorenzen M."/>
            <person name="Richards S."/>
            <person name="Roth S."/>
            <person name="Schroder R."/>
            <person name="Tautz D."/>
            <person name="Zdobnov E.M."/>
            <person name="Muzny D."/>
            <person name="Gibbs R.A."/>
            <person name="Weinstock G.M."/>
            <person name="Attaway T."/>
            <person name="Bell S."/>
            <person name="Buhay C.J."/>
            <person name="Chandrabose M.N."/>
            <person name="Chavez D."/>
            <person name="Clerk-Blankenburg K.P."/>
            <person name="Cree A."/>
            <person name="Dao M."/>
            <person name="Davis C."/>
            <person name="Chacko J."/>
            <person name="Dinh H."/>
            <person name="Dugan-Rocha S."/>
            <person name="Fowler G."/>
            <person name="Garner T.T."/>
            <person name="Garnes J."/>
            <person name="Gnirke A."/>
            <person name="Hawes A."/>
            <person name="Hernandez J."/>
            <person name="Hines S."/>
            <person name="Holder M."/>
            <person name="Hume J."/>
            <person name="Jhangiani S.N."/>
            <person name="Joshi V."/>
            <person name="Khan Z.M."/>
            <person name="Jackson L."/>
            <person name="Kovar C."/>
            <person name="Kowis A."/>
            <person name="Lee S."/>
            <person name="Lewis L.R."/>
            <person name="Margolis J."/>
            <person name="Morgan M."/>
            <person name="Nazareth L.V."/>
            <person name="Nguyen N."/>
            <person name="Okwuonu G."/>
            <person name="Parker D."/>
            <person name="Richards S."/>
            <person name="Ruiz S.J."/>
            <person name="Santibanez J."/>
            <person name="Savard J."/>
            <person name="Scherer S.E."/>
            <person name="Schneider B."/>
            <person name="Sodergren E."/>
            <person name="Tautz D."/>
            <person name="Vattahil S."/>
            <person name="Villasana D."/>
            <person name="White C.S."/>
            <person name="Wright R."/>
            <person name="Park Y."/>
            <person name="Beeman R.W."/>
            <person name="Lord J."/>
            <person name="Oppert B."/>
            <person name="Lorenzen M."/>
            <person name="Brown S."/>
            <person name="Wang L."/>
            <person name="Savard J."/>
            <person name="Tautz D."/>
            <person name="Richards S."/>
            <person name="Weinstock G."/>
            <person name="Gibbs R.A."/>
            <person name="Liu Y."/>
            <person name="Worley K."/>
            <person name="Weinstock G."/>
            <person name="Elsik C.G."/>
            <person name="Reese J.T."/>
            <person name="Elhaik E."/>
            <person name="Landan G."/>
            <person name="Graur D."/>
            <person name="Arensburger P."/>
            <person name="Atkinson P."/>
            <person name="Beeman R.W."/>
            <person name="Beidler J."/>
            <person name="Brown S.J."/>
            <person name="Demuth J.P."/>
            <person name="Drury D.W."/>
            <person name="Du Y.Z."/>
            <person name="Fujiwara H."/>
            <person name="Lorenzen M."/>
            <person name="Maselli V."/>
            <person name="Osanai M."/>
            <person name="Park Y."/>
            <person name="Robertson H.M."/>
            <person name="Tu Z."/>
            <person name="Wang J.J."/>
            <person name="Wang S."/>
            <person name="Richards S."/>
            <person name="Song H."/>
            <person name="Zhang L."/>
            <person name="Sodergren E."/>
            <person name="Werner D."/>
            <person name="Stanke M."/>
            <person name="Morgenstern B."/>
            <person name="Solovyev V."/>
            <person name="Kosarev P."/>
            <person name="Brown G."/>
            <person name="Chen H.C."/>
            <person name="Ermolaeva O."/>
            <person name="Hlavina W."/>
            <person name="Kapustin Y."/>
            <person name="Kiryutin B."/>
            <person name="Kitts P."/>
            <person name="Maglott D."/>
            <person name="Pruitt K."/>
            <person name="Sapojnikov V."/>
            <person name="Souvorov A."/>
            <person name="Mackey A.J."/>
            <person name="Waterhouse R.M."/>
            <person name="Wyder S."/>
            <person name="Zdobnov E.M."/>
            <person name="Zdobnov E.M."/>
            <person name="Wyder S."/>
            <person name="Kriventseva E.V."/>
            <person name="Kadowaki T."/>
            <person name="Bork P."/>
            <person name="Aranda M."/>
            <person name="Bao R."/>
            <person name="Beermann A."/>
            <person name="Berns N."/>
            <person name="Bolognesi R."/>
            <person name="Bonneton F."/>
            <person name="Bopp D."/>
            <person name="Brown S.J."/>
            <person name="Bucher G."/>
            <person name="Butts T."/>
            <person name="Chaumot A."/>
            <person name="Denell R.E."/>
            <person name="Ferrier D.E."/>
            <person name="Friedrich M."/>
            <person name="Gordon C.M."/>
            <person name="Jindra M."/>
            <person name="Klingler M."/>
            <person name="Lan Q."/>
            <person name="Lattorff H.M."/>
            <person name="Laudet V."/>
            <person name="von Levetsow C."/>
            <person name="Liu Z."/>
            <person name="Lutz R."/>
            <person name="Lynch J.A."/>
            <person name="da Fonseca R.N."/>
            <person name="Posnien N."/>
            <person name="Reuter R."/>
            <person name="Roth S."/>
            <person name="Savard J."/>
            <person name="Schinko J.B."/>
            <person name="Schmitt C."/>
            <person name="Schoppmeier M."/>
            <person name="Schroder R."/>
            <person name="Shippy T.D."/>
            <person name="Simonnet F."/>
            <person name="Marques-Souza H."/>
            <person name="Tautz D."/>
            <person name="Tomoyasu Y."/>
            <person name="Trauner J."/>
            <person name="Van der Zee M."/>
            <person name="Vervoort M."/>
            <person name="Wittkopp N."/>
            <person name="Wimmer E.A."/>
            <person name="Yang X."/>
            <person name="Jones A.K."/>
            <person name="Sattelle D.B."/>
            <person name="Ebert P.R."/>
            <person name="Nelson D."/>
            <person name="Scott J.G."/>
            <person name="Beeman R.W."/>
            <person name="Muthukrishnan S."/>
            <person name="Kramer K.J."/>
            <person name="Arakane Y."/>
            <person name="Beeman R.W."/>
            <person name="Zhu Q."/>
            <person name="Hogenkamp D."/>
            <person name="Dixit R."/>
            <person name="Oppert B."/>
            <person name="Jiang H."/>
            <person name="Zou Z."/>
            <person name="Marshall J."/>
            <person name="Elpidina E."/>
            <person name="Vinokurov K."/>
            <person name="Oppert C."/>
            <person name="Zou Z."/>
            <person name="Evans J."/>
            <person name="Lu Z."/>
            <person name="Zhao P."/>
            <person name="Sumathipala N."/>
            <person name="Altincicek B."/>
            <person name="Vilcinskas A."/>
            <person name="Williams M."/>
            <person name="Hultmark D."/>
            <person name="Hetru C."/>
            <person name="Jiang H."/>
            <person name="Grimmelikhuijzen C.J."/>
            <person name="Hauser F."/>
            <person name="Cazzamali G."/>
            <person name="Williamson M."/>
            <person name="Park Y."/>
            <person name="Li B."/>
            <person name="Tanaka Y."/>
            <person name="Predel R."/>
            <person name="Neupert S."/>
            <person name="Schachtner J."/>
            <person name="Verleyen P."/>
            <person name="Raible F."/>
            <person name="Bork P."/>
            <person name="Friedrich M."/>
            <person name="Walden K.K."/>
            <person name="Robertson H.M."/>
            <person name="Angeli S."/>
            <person name="Foret S."/>
            <person name="Bucher G."/>
            <person name="Schuetz S."/>
            <person name="Maleszka R."/>
            <person name="Wimmer E.A."/>
            <person name="Beeman R.W."/>
            <person name="Lorenzen M."/>
            <person name="Tomoyasu Y."/>
            <person name="Miller S.C."/>
            <person name="Grossmann D."/>
            <person name="Bucher G."/>
        </authorList>
    </citation>
    <scope>NUCLEOTIDE SEQUENCE [LARGE SCALE GENOMIC DNA]</scope>
    <source>
        <strain evidence="1 2">Georgia GA2</strain>
    </source>
</reference>
<reference evidence="1 2" key="2">
    <citation type="journal article" date="2010" name="Nucleic Acids Res.">
        <title>BeetleBase in 2010: revisions to provide comprehensive genomic information for Tribolium castaneum.</title>
        <authorList>
            <person name="Kim H.S."/>
            <person name="Murphy T."/>
            <person name="Xia J."/>
            <person name="Caragea D."/>
            <person name="Park Y."/>
            <person name="Beeman R.W."/>
            <person name="Lorenzen M.D."/>
            <person name="Butcher S."/>
            <person name="Manak J.R."/>
            <person name="Brown S.J."/>
        </authorList>
    </citation>
    <scope>NUCLEOTIDE SEQUENCE [LARGE SCALE GENOMIC DNA]</scope>
    <source>
        <strain evidence="1 2">Georgia GA2</strain>
    </source>
</reference>